<accession>A0A9W7T0L2</accession>
<proteinExistence type="predicted"/>
<gene>
    <name evidence="2" type="ORF">Tdes44962_MAKER07025</name>
</gene>
<sequence>MPPPPSSSHSPPSNTTYTASSPNRARATATAPPRPAGTILPLDSRVAECIRRRAWSGGWVGVRDLLEVAQGRGLRTDTDSSGKTLSNAEKYASWSRSRISAQSMLSATNEYGAEVNFDTCIDSGASSALLGRTGVGFSVGTVEEVDCTEWSGTVVS</sequence>
<evidence type="ECO:0000313" key="2">
    <source>
        <dbReference type="EMBL" id="KAH9844915.1"/>
    </source>
</evidence>
<keyword evidence="3" id="KW-1185">Reference proteome</keyword>
<dbReference type="AlphaFoldDB" id="A0A9W7T0L2"/>
<organism evidence="2 3">
    <name type="scientific">Teratosphaeria destructans</name>
    <dbReference type="NCBI Taxonomy" id="418781"/>
    <lineage>
        <taxon>Eukaryota</taxon>
        <taxon>Fungi</taxon>
        <taxon>Dikarya</taxon>
        <taxon>Ascomycota</taxon>
        <taxon>Pezizomycotina</taxon>
        <taxon>Dothideomycetes</taxon>
        <taxon>Dothideomycetidae</taxon>
        <taxon>Mycosphaerellales</taxon>
        <taxon>Teratosphaeriaceae</taxon>
        <taxon>Teratosphaeria</taxon>
    </lineage>
</organism>
<dbReference type="InterPro" id="IPR036908">
    <property type="entry name" value="RlpA-like_sf"/>
</dbReference>
<dbReference type="Proteomes" id="UP001138500">
    <property type="component" value="Unassembled WGS sequence"/>
</dbReference>
<evidence type="ECO:0000313" key="3">
    <source>
        <dbReference type="Proteomes" id="UP001138500"/>
    </source>
</evidence>
<reference evidence="2 3" key="2">
    <citation type="journal article" date="2021" name="Curr. Genet.">
        <title>Genetic response to nitrogen starvation in the aggressive Eucalyptus foliar pathogen Teratosphaeria destructans.</title>
        <authorList>
            <person name="Havenga M."/>
            <person name="Wingfield B.D."/>
            <person name="Wingfield M.J."/>
            <person name="Dreyer L.L."/>
            <person name="Roets F."/>
            <person name="Aylward J."/>
        </authorList>
    </citation>
    <scope>NUCLEOTIDE SEQUENCE [LARGE SCALE GENOMIC DNA]</scope>
    <source>
        <strain evidence="2">CMW44962</strain>
    </source>
</reference>
<evidence type="ECO:0000256" key="1">
    <source>
        <dbReference type="SAM" id="MobiDB-lite"/>
    </source>
</evidence>
<feature type="region of interest" description="Disordered" evidence="1">
    <location>
        <begin position="1"/>
        <end position="38"/>
    </location>
</feature>
<protein>
    <submittedName>
        <fullName evidence="2">TPR-like protein</fullName>
    </submittedName>
</protein>
<dbReference type="Pfam" id="PF22514">
    <property type="entry name" value="EXPB1_D1"/>
    <property type="match status" value="1"/>
</dbReference>
<dbReference type="EMBL" id="RIBY02000202">
    <property type="protein sequence ID" value="KAH9844915.1"/>
    <property type="molecule type" value="Genomic_DNA"/>
</dbReference>
<name>A0A9W7T0L2_9PEZI</name>
<comment type="caution">
    <text evidence="2">The sequence shown here is derived from an EMBL/GenBank/DDBJ whole genome shotgun (WGS) entry which is preliminary data.</text>
</comment>
<dbReference type="OrthoDB" id="5823761at2759"/>
<dbReference type="Gene3D" id="2.40.40.10">
    <property type="entry name" value="RlpA-like domain"/>
    <property type="match status" value="1"/>
</dbReference>
<feature type="compositionally biased region" description="Low complexity" evidence="1">
    <location>
        <begin position="7"/>
        <end position="31"/>
    </location>
</feature>
<reference evidence="2 3" key="1">
    <citation type="journal article" date="2018" name="IMA Fungus">
        <title>IMA Genome-F 10: Nine draft genome sequences of Claviceps purpurea s.lat., including C. arundinis, C. humidiphila, and C. cf. spartinae, pseudomolecules for the pitch canker pathogen Fusarium circinatum, draft genome of Davidsoniella eucalypti, Grosmannia galeiformis, Quambalaria eucalypti, and Teratosphaeria destructans.</title>
        <authorList>
            <person name="Wingfield B.D."/>
            <person name="Liu M."/>
            <person name="Nguyen H.D."/>
            <person name="Lane F.A."/>
            <person name="Morgan S.W."/>
            <person name="De Vos L."/>
            <person name="Wilken P.M."/>
            <person name="Duong T.A."/>
            <person name="Aylward J."/>
            <person name="Coetzee M.P."/>
            <person name="Dadej K."/>
            <person name="De Beer Z.W."/>
            <person name="Findlay W."/>
            <person name="Havenga M."/>
            <person name="Kolarik M."/>
            <person name="Menzies J.G."/>
            <person name="Naidoo K."/>
            <person name="Pochopski O."/>
            <person name="Shoukouhi P."/>
            <person name="Santana Q.C."/>
            <person name="Seifert K.A."/>
            <person name="Soal N."/>
            <person name="Steenkamp E.T."/>
            <person name="Tatham C.T."/>
            <person name="van der Nest M.A."/>
            <person name="Wingfield M.J."/>
        </authorList>
    </citation>
    <scope>NUCLEOTIDE SEQUENCE [LARGE SCALE GENOMIC DNA]</scope>
    <source>
        <strain evidence="2">CMW44962</strain>
    </source>
</reference>